<evidence type="ECO:0000313" key="2">
    <source>
        <dbReference type="Proteomes" id="UP000242457"/>
    </source>
</evidence>
<dbReference type="AlphaFoldDB" id="A0A2A3EMD6"/>
<dbReference type="EMBL" id="KZ288212">
    <property type="protein sequence ID" value="PBC32888.1"/>
    <property type="molecule type" value="Genomic_DNA"/>
</dbReference>
<accession>A0A2A3EMD6</accession>
<sequence>MAVQPNQQFNMDPSSQQSFVRFFKSLPEYKE</sequence>
<proteinExistence type="predicted"/>
<reference evidence="1 2" key="1">
    <citation type="submission" date="2014-07" db="EMBL/GenBank/DDBJ databases">
        <title>Genomic and transcriptomic analysis on Apis cerana provide comprehensive insights into honey bee biology.</title>
        <authorList>
            <person name="Diao Q."/>
            <person name="Sun L."/>
            <person name="Zheng H."/>
            <person name="Zheng H."/>
            <person name="Xu S."/>
            <person name="Wang S."/>
            <person name="Zeng Z."/>
            <person name="Hu F."/>
            <person name="Su S."/>
            <person name="Wu J."/>
        </authorList>
    </citation>
    <scope>NUCLEOTIDE SEQUENCE [LARGE SCALE GENOMIC DNA]</scope>
    <source>
        <tissue evidence="1">Pupae without intestine</tissue>
    </source>
</reference>
<name>A0A2A3EMD6_APICC</name>
<protein>
    <submittedName>
        <fullName evidence="1">DNA mismatch repair protein Msh2</fullName>
    </submittedName>
</protein>
<evidence type="ECO:0000313" key="1">
    <source>
        <dbReference type="EMBL" id="PBC32888.1"/>
    </source>
</evidence>
<dbReference type="Proteomes" id="UP000242457">
    <property type="component" value="Unassembled WGS sequence"/>
</dbReference>
<gene>
    <name evidence="1" type="ORF">APICC_10125</name>
</gene>
<keyword evidence="2" id="KW-1185">Reference proteome</keyword>
<organism evidence="1 2">
    <name type="scientific">Apis cerana cerana</name>
    <name type="common">Oriental honeybee</name>
    <dbReference type="NCBI Taxonomy" id="94128"/>
    <lineage>
        <taxon>Eukaryota</taxon>
        <taxon>Metazoa</taxon>
        <taxon>Ecdysozoa</taxon>
        <taxon>Arthropoda</taxon>
        <taxon>Hexapoda</taxon>
        <taxon>Insecta</taxon>
        <taxon>Pterygota</taxon>
        <taxon>Neoptera</taxon>
        <taxon>Endopterygota</taxon>
        <taxon>Hymenoptera</taxon>
        <taxon>Apocrita</taxon>
        <taxon>Aculeata</taxon>
        <taxon>Apoidea</taxon>
        <taxon>Anthophila</taxon>
        <taxon>Apidae</taxon>
        <taxon>Apis</taxon>
    </lineage>
</organism>